<dbReference type="AlphaFoldDB" id="A0A8J7TM32"/>
<reference evidence="1" key="1">
    <citation type="submission" date="2021-02" db="EMBL/GenBank/DDBJ databases">
        <title>Genome-Resolved Metagenomics of a Microbial Community Performing Photosynthetic Biological Nutrient Removal.</title>
        <authorList>
            <person name="Mcdaniel E.A."/>
        </authorList>
    </citation>
    <scope>NUCLEOTIDE SEQUENCE</scope>
    <source>
        <strain evidence="1">UWPOB_OBS1</strain>
    </source>
</reference>
<organism evidence="1 2">
    <name type="scientific">Candidatus Obscuribacter phosphatis</name>
    <dbReference type="NCBI Taxonomy" id="1906157"/>
    <lineage>
        <taxon>Bacteria</taxon>
        <taxon>Bacillati</taxon>
        <taxon>Candidatus Melainabacteria</taxon>
        <taxon>Candidatus Obscuribacterales</taxon>
        <taxon>Candidatus Obscuribacteraceae</taxon>
        <taxon>Candidatus Obscuribacter</taxon>
    </lineage>
</organism>
<sequence length="330" mass="35509">MAERDFESKNRQGDMPPQTAEALQSAVDFDADILVKPLVMQAEQNDKMEAQGVLPSLSIDIGANVDSVGNNFDRAVDGAFSKGSLVSDIGNHTVAVFSGMADAAKEAFGSGRRSDMVDSIEPALVSEGKGVFAQALEEKNPQALKNFLDKVLPQDGSQAVDNERVALLARLALEHNNELGGEVQMGAAWADMRTLRKGDEQDFANAEHYLLQASYGASEYNAEVATGAILPAVYDLGKEAMGWRDQMAGMDQNEMAASHEVWARRAASAQDGGFSDGTMIGDIKNEAIERASEVMKILTIPAGSEPSLNQYAWQMAGFSRGLSTREKPSW</sequence>
<name>A0A8J7TM32_9BACT</name>
<gene>
    <name evidence="1" type="ORF">J0M35_12955</name>
</gene>
<proteinExistence type="predicted"/>
<evidence type="ECO:0000313" key="1">
    <source>
        <dbReference type="EMBL" id="MBN8661269.1"/>
    </source>
</evidence>
<comment type="caution">
    <text evidence="1">The sequence shown here is derived from an EMBL/GenBank/DDBJ whole genome shotgun (WGS) entry which is preliminary data.</text>
</comment>
<protein>
    <submittedName>
        <fullName evidence="1">Uncharacterized protein</fullName>
    </submittedName>
</protein>
<evidence type="ECO:0000313" key="2">
    <source>
        <dbReference type="Proteomes" id="UP000664277"/>
    </source>
</evidence>
<dbReference type="EMBL" id="JAFLCK010000018">
    <property type="protein sequence ID" value="MBN8661269.1"/>
    <property type="molecule type" value="Genomic_DNA"/>
</dbReference>
<accession>A0A8J7TM32</accession>
<dbReference type="Proteomes" id="UP000664277">
    <property type="component" value="Unassembled WGS sequence"/>
</dbReference>